<dbReference type="EMBL" id="FOAP01000018">
    <property type="protein sequence ID" value="SEM55178.1"/>
    <property type="molecule type" value="Genomic_DNA"/>
</dbReference>
<accession>A0A1H7ZC93</accession>
<protein>
    <submittedName>
        <fullName evidence="2">Uncharacterized protein</fullName>
    </submittedName>
</protein>
<reference evidence="3" key="1">
    <citation type="submission" date="2016-10" db="EMBL/GenBank/DDBJ databases">
        <authorList>
            <person name="Varghese N."/>
            <person name="Submissions S."/>
        </authorList>
    </citation>
    <scope>NUCLEOTIDE SEQUENCE [LARGE SCALE GENOMIC DNA]</scope>
    <source>
        <strain evidence="3">DSM 17044</strain>
    </source>
</reference>
<evidence type="ECO:0000313" key="2">
    <source>
        <dbReference type="EMBL" id="SEM55178.1"/>
    </source>
</evidence>
<keyword evidence="3" id="KW-1185">Reference proteome</keyword>
<name>A0A1H7ZC93_STIAU</name>
<gene>
    <name evidence="2" type="ORF">SAMN05444354_118129</name>
</gene>
<evidence type="ECO:0000256" key="1">
    <source>
        <dbReference type="SAM" id="MobiDB-lite"/>
    </source>
</evidence>
<dbReference type="OrthoDB" id="5523970at2"/>
<organism evidence="2 3">
    <name type="scientific">Stigmatella aurantiaca</name>
    <dbReference type="NCBI Taxonomy" id="41"/>
    <lineage>
        <taxon>Bacteria</taxon>
        <taxon>Pseudomonadati</taxon>
        <taxon>Myxococcota</taxon>
        <taxon>Myxococcia</taxon>
        <taxon>Myxococcales</taxon>
        <taxon>Cystobacterineae</taxon>
        <taxon>Archangiaceae</taxon>
        <taxon>Stigmatella</taxon>
    </lineage>
</organism>
<sequence length="106" mass="11746">MASEFSEPVVRRFGVTCLNLLLVYKGAADVEVVRDEPSPTVIEVPDDKGHVTAKPFAQCSVEEIRRALRRRRMPASSKPLPPEVEARADQYSEAVSLRSPRAKARG</sequence>
<proteinExistence type="predicted"/>
<dbReference type="AlphaFoldDB" id="A0A1H7ZC93"/>
<dbReference type="Proteomes" id="UP000182719">
    <property type="component" value="Unassembled WGS sequence"/>
</dbReference>
<dbReference type="RefSeq" id="WP_075009616.1">
    <property type="nucleotide sequence ID" value="NZ_FOAP01000018.1"/>
</dbReference>
<evidence type="ECO:0000313" key="3">
    <source>
        <dbReference type="Proteomes" id="UP000182719"/>
    </source>
</evidence>
<feature type="region of interest" description="Disordered" evidence="1">
    <location>
        <begin position="70"/>
        <end position="106"/>
    </location>
</feature>